<sequence length="157" mass="17983">MTKRSITIVAVVFLAVIIMFSAKVIISRGKDVPKNIKELTLEEQYSRISNSVKPSIIIFSYDADCCENTKKFFNEYNSNAKKLMKDYENKFETLFINTGIIESDKGNKVLERITKDNEVSKLPSILVRDSKGKKIKVFEGTFDDKEIRKVLDGVMKQ</sequence>
<name>A0A3R5TGA2_9CLOT</name>
<protein>
    <recommendedName>
        <fullName evidence="4">Thioredoxin domain-containing protein</fullName>
    </recommendedName>
</protein>
<dbReference type="SUPFAM" id="SSF52833">
    <property type="entry name" value="Thioredoxin-like"/>
    <property type="match status" value="1"/>
</dbReference>
<dbReference type="AlphaFoldDB" id="A0A3R5TGA2"/>
<dbReference type="RefSeq" id="WP_128213525.1">
    <property type="nucleotide sequence ID" value="NZ_CP025746.1"/>
</dbReference>
<evidence type="ECO:0000313" key="3">
    <source>
        <dbReference type="Proteomes" id="UP000286268"/>
    </source>
</evidence>
<reference evidence="2 3" key="1">
    <citation type="submission" date="2018-01" db="EMBL/GenBank/DDBJ databases">
        <title>Genome Sequencing and Assembly of Anaerobacter polyendosporus strain CT4.</title>
        <authorList>
            <person name="Tachaapaikoon C."/>
            <person name="Sutheeworapong S."/>
            <person name="Jenjaroenpun P."/>
            <person name="Wongsurawat T."/>
            <person name="Nookeaw I."/>
            <person name="Cheawchanlertfa P."/>
            <person name="Kosugi A."/>
            <person name="Cheevadhanarak S."/>
            <person name="Ratanakhanokchai K."/>
        </authorList>
    </citation>
    <scope>NUCLEOTIDE SEQUENCE [LARGE SCALE GENOMIC DNA]</scope>
    <source>
        <strain evidence="2 3">CT4</strain>
    </source>
</reference>
<keyword evidence="1" id="KW-1133">Transmembrane helix</keyword>
<dbReference type="Gene3D" id="3.40.30.10">
    <property type="entry name" value="Glutaredoxin"/>
    <property type="match status" value="1"/>
</dbReference>
<keyword evidence="3" id="KW-1185">Reference proteome</keyword>
<keyword evidence="1" id="KW-0472">Membrane</keyword>
<dbReference type="OrthoDB" id="1787216at2"/>
<dbReference type="Proteomes" id="UP000286268">
    <property type="component" value="Chromosome"/>
</dbReference>
<proteinExistence type="predicted"/>
<gene>
    <name evidence="2" type="ORF">C1I91_14675</name>
</gene>
<dbReference type="KEGG" id="cmah:C1I91_14675"/>
<keyword evidence="1" id="KW-0812">Transmembrane</keyword>
<dbReference type="EMBL" id="CP025746">
    <property type="protein sequence ID" value="QAA32783.1"/>
    <property type="molecule type" value="Genomic_DNA"/>
</dbReference>
<feature type="transmembrane region" description="Helical" evidence="1">
    <location>
        <begin position="6"/>
        <end position="26"/>
    </location>
</feature>
<evidence type="ECO:0000313" key="2">
    <source>
        <dbReference type="EMBL" id="QAA32783.1"/>
    </source>
</evidence>
<evidence type="ECO:0008006" key="4">
    <source>
        <dbReference type="Google" id="ProtNLM"/>
    </source>
</evidence>
<evidence type="ECO:0000256" key="1">
    <source>
        <dbReference type="SAM" id="Phobius"/>
    </source>
</evidence>
<accession>A0A3R5TGA2</accession>
<dbReference type="InterPro" id="IPR036249">
    <property type="entry name" value="Thioredoxin-like_sf"/>
</dbReference>
<organism evidence="2 3">
    <name type="scientific">Clostridium manihotivorum</name>
    <dbReference type="NCBI Taxonomy" id="2320868"/>
    <lineage>
        <taxon>Bacteria</taxon>
        <taxon>Bacillati</taxon>
        <taxon>Bacillota</taxon>
        <taxon>Clostridia</taxon>
        <taxon>Eubacteriales</taxon>
        <taxon>Clostridiaceae</taxon>
        <taxon>Clostridium</taxon>
    </lineage>
</organism>